<proteinExistence type="predicted"/>
<evidence type="ECO:0000313" key="2">
    <source>
        <dbReference type="Proteomes" id="UP000254958"/>
    </source>
</evidence>
<sequence length="243" mass="25899">MKGRYSGHGKAVCPDVLSMRMTRGCAVARRLPVLAVLGWLLAGCAGTGRPPDCRAVGGNAVYLVDRGWHTEIGVPVAALSGPLAVYRDIFPGARTVLFGYGKKTFFTAPASSVEEYLIGPFPGPAVVQVFAMTTTPDRAYGPDAVVVLPMSREETDRLSEFIGGDLERGQDGRPRLIAVGHRPESLFYATRSRYTLFHTCNGWVAQALGRAGLPVSDDGVVFAGQVMARGARAAAMMCRPEGP</sequence>
<dbReference type="Pfam" id="PF09601">
    <property type="entry name" value="DUF2459"/>
    <property type="match status" value="1"/>
</dbReference>
<dbReference type="Proteomes" id="UP000254958">
    <property type="component" value="Unassembled WGS sequence"/>
</dbReference>
<dbReference type="AlphaFoldDB" id="A0A370G5E8"/>
<dbReference type="EMBL" id="QQAW01000004">
    <property type="protein sequence ID" value="RDI38286.1"/>
    <property type="molecule type" value="Genomic_DNA"/>
</dbReference>
<name>A0A370G5E8_GLULI</name>
<comment type="caution">
    <text evidence="1">The sequence shown here is derived from an EMBL/GenBank/DDBJ whole genome shotgun (WGS) entry which is preliminary data.</text>
</comment>
<organism evidence="1 2">
    <name type="scientific">Gluconacetobacter liquefaciens</name>
    <name type="common">Acetobacter liquefaciens</name>
    <dbReference type="NCBI Taxonomy" id="89584"/>
    <lineage>
        <taxon>Bacteria</taxon>
        <taxon>Pseudomonadati</taxon>
        <taxon>Pseudomonadota</taxon>
        <taxon>Alphaproteobacteria</taxon>
        <taxon>Acetobacterales</taxon>
        <taxon>Acetobacteraceae</taxon>
        <taxon>Gluconacetobacter</taxon>
    </lineage>
</organism>
<evidence type="ECO:0000313" key="1">
    <source>
        <dbReference type="EMBL" id="RDI38286.1"/>
    </source>
</evidence>
<accession>A0A370G5E8</accession>
<keyword evidence="2" id="KW-1185">Reference proteome</keyword>
<dbReference type="InterPro" id="IPR011727">
    <property type="entry name" value="CHP02117"/>
</dbReference>
<gene>
    <name evidence="1" type="ORF">C7453_104230</name>
</gene>
<protein>
    <submittedName>
        <fullName evidence="1">Uncharacterized protein DUF2459</fullName>
    </submittedName>
</protein>
<dbReference type="RefSeq" id="WP_245948946.1">
    <property type="nucleotide sequence ID" value="NZ_BJMI01000003.1"/>
</dbReference>
<reference evidence="1 2" key="1">
    <citation type="submission" date="2018-07" db="EMBL/GenBank/DDBJ databases">
        <title>Genomic Encyclopedia of Type Strains, Phase IV (KMG-IV): sequencing the most valuable type-strain genomes for metagenomic binning, comparative biology and taxonomic classification.</title>
        <authorList>
            <person name="Goeker M."/>
        </authorList>
    </citation>
    <scope>NUCLEOTIDE SEQUENCE [LARGE SCALE GENOMIC DNA]</scope>
    <source>
        <strain evidence="1 2">DSM 5603</strain>
    </source>
</reference>